<feature type="non-terminal residue" evidence="1">
    <location>
        <position position="1"/>
    </location>
</feature>
<keyword evidence="2" id="KW-1185">Reference proteome</keyword>
<name>A0A5A7RH33_STRAF</name>
<protein>
    <submittedName>
        <fullName evidence="1">Alanine racemase</fullName>
    </submittedName>
</protein>
<evidence type="ECO:0000313" key="2">
    <source>
        <dbReference type="Proteomes" id="UP000325081"/>
    </source>
</evidence>
<dbReference type="AlphaFoldDB" id="A0A5A7RH33"/>
<sequence>VHADHYARALAHALHFSGTARVRRRRVWRFCSFRKRLGVEKYSERRQRLGRGVSSEMLEVDVVRGGGGVAEGEVAVGDSGESILTVGISLKVHTIYYRASTNSSSKDILNMHKNYTTLQALILAILSSQQPPLLFKHSFVSTSTPKNFLKTSTYSLQNGTLLQFSYKTRTTSVTNHIYHDRCESQTNNSHTSILMIIHDKGR</sequence>
<proteinExistence type="predicted"/>
<dbReference type="Proteomes" id="UP000325081">
    <property type="component" value="Unassembled WGS sequence"/>
</dbReference>
<reference evidence="2" key="1">
    <citation type="journal article" date="2019" name="Curr. Biol.">
        <title>Genome Sequence of Striga asiatica Provides Insight into the Evolution of Plant Parasitism.</title>
        <authorList>
            <person name="Yoshida S."/>
            <person name="Kim S."/>
            <person name="Wafula E.K."/>
            <person name="Tanskanen J."/>
            <person name="Kim Y.M."/>
            <person name="Honaas L."/>
            <person name="Yang Z."/>
            <person name="Spallek T."/>
            <person name="Conn C.E."/>
            <person name="Ichihashi Y."/>
            <person name="Cheong K."/>
            <person name="Cui S."/>
            <person name="Der J.P."/>
            <person name="Gundlach H."/>
            <person name="Jiao Y."/>
            <person name="Hori C."/>
            <person name="Ishida J.K."/>
            <person name="Kasahara H."/>
            <person name="Kiba T."/>
            <person name="Kim M.S."/>
            <person name="Koo N."/>
            <person name="Laohavisit A."/>
            <person name="Lee Y.H."/>
            <person name="Lumba S."/>
            <person name="McCourt P."/>
            <person name="Mortimer J.C."/>
            <person name="Mutuku J.M."/>
            <person name="Nomura T."/>
            <person name="Sasaki-Sekimoto Y."/>
            <person name="Seto Y."/>
            <person name="Wang Y."/>
            <person name="Wakatake T."/>
            <person name="Sakakibara H."/>
            <person name="Demura T."/>
            <person name="Yamaguchi S."/>
            <person name="Yoneyama K."/>
            <person name="Manabe R.I."/>
            <person name="Nelson D.C."/>
            <person name="Schulman A.H."/>
            <person name="Timko M.P."/>
            <person name="dePamphilis C.W."/>
            <person name="Choi D."/>
            <person name="Shirasu K."/>
        </authorList>
    </citation>
    <scope>NUCLEOTIDE SEQUENCE [LARGE SCALE GENOMIC DNA]</scope>
    <source>
        <strain evidence="2">cv. UVA1</strain>
    </source>
</reference>
<gene>
    <name evidence="1" type="ORF">STAS_34217</name>
</gene>
<dbReference type="EMBL" id="BKCP01012736">
    <property type="protein sequence ID" value="GER56490.1"/>
    <property type="molecule type" value="Genomic_DNA"/>
</dbReference>
<accession>A0A5A7RH33</accession>
<evidence type="ECO:0000313" key="1">
    <source>
        <dbReference type="EMBL" id="GER56490.1"/>
    </source>
</evidence>
<organism evidence="1 2">
    <name type="scientific">Striga asiatica</name>
    <name type="common">Asiatic witchweed</name>
    <name type="synonym">Buchnera asiatica</name>
    <dbReference type="NCBI Taxonomy" id="4170"/>
    <lineage>
        <taxon>Eukaryota</taxon>
        <taxon>Viridiplantae</taxon>
        <taxon>Streptophyta</taxon>
        <taxon>Embryophyta</taxon>
        <taxon>Tracheophyta</taxon>
        <taxon>Spermatophyta</taxon>
        <taxon>Magnoliopsida</taxon>
        <taxon>eudicotyledons</taxon>
        <taxon>Gunneridae</taxon>
        <taxon>Pentapetalae</taxon>
        <taxon>asterids</taxon>
        <taxon>lamiids</taxon>
        <taxon>Lamiales</taxon>
        <taxon>Orobanchaceae</taxon>
        <taxon>Buchnereae</taxon>
        <taxon>Striga</taxon>
    </lineage>
</organism>
<comment type="caution">
    <text evidence="1">The sequence shown here is derived from an EMBL/GenBank/DDBJ whole genome shotgun (WGS) entry which is preliminary data.</text>
</comment>